<dbReference type="EMBL" id="CABVPY010000003">
    <property type="protein sequence ID" value="VWB18343.1"/>
    <property type="molecule type" value="Genomic_DNA"/>
</dbReference>
<protein>
    <submittedName>
        <fullName evidence="5">TetR family transcriptional regulator</fullName>
    </submittedName>
</protein>
<dbReference type="RefSeq" id="WP_174937511.1">
    <property type="nucleotide sequence ID" value="NZ_CABVPY010000003.1"/>
</dbReference>
<feature type="DNA-binding region" description="H-T-H motif" evidence="2">
    <location>
        <begin position="60"/>
        <end position="79"/>
    </location>
</feature>
<dbReference type="Gene3D" id="1.10.357.10">
    <property type="entry name" value="Tetracycline Repressor, domain 2"/>
    <property type="match status" value="1"/>
</dbReference>
<dbReference type="SUPFAM" id="SSF46689">
    <property type="entry name" value="Homeodomain-like"/>
    <property type="match status" value="1"/>
</dbReference>
<dbReference type="GO" id="GO:0000976">
    <property type="term" value="F:transcription cis-regulatory region binding"/>
    <property type="evidence" value="ECO:0007669"/>
    <property type="project" value="TreeGrafter"/>
</dbReference>
<evidence type="ECO:0000259" key="4">
    <source>
        <dbReference type="PROSITE" id="PS50977"/>
    </source>
</evidence>
<name>A0A6P2HKI4_BURL3</name>
<dbReference type="InterPro" id="IPR009057">
    <property type="entry name" value="Homeodomain-like_sf"/>
</dbReference>
<evidence type="ECO:0000256" key="1">
    <source>
        <dbReference type="ARBA" id="ARBA00023125"/>
    </source>
</evidence>
<dbReference type="InterPro" id="IPR001647">
    <property type="entry name" value="HTH_TetR"/>
</dbReference>
<dbReference type="GO" id="GO:0003700">
    <property type="term" value="F:DNA-binding transcription factor activity"/>
    <property type="evidence" value="ECO:0007669"/>
    <property type="project" value="TreeGrafter"/>
</dbReference>
<dbReference type="InterPro" id="IPR050109">
    <property type="entry name" value="HTH-type_TetR-like_transc_reg"/>
</dbReference>
<evidence type="ECO:0000313" key="5">
    <source>
        <dbReference type="EMBL" id="VWB18343.1"/>
    </source>
</evidence>
<evidence type="ECO:0000313" key="6">
    <source>
        <dbReference type="Proteomes" id="UP000494170"/>
    </source>
</evidence>
<organism evidence="5 6">
    <name type="scientific">Burkholderia lata (strain ATCC 17760 / DSM 23089 / LMG 22485 / NCIMB 9086 / R18194 / 383)</name>
    <dbReference type="NCBI Taxonomy" id="482957"/>
    <lineage>
        <taxon>Bacteria</taxon>
        <taxon>Pseudomonadati</taxon>
        <taxon>Pseudomonadota</taxon>
        <taxon>Betaproteobacteria</taxon>
        <taxon>Burkholderiales</taxon>
        <taxon>Burkholderiaceae</taxon>
        <taxon>Burkholderia</taxon>
        <taxon>Burkholderia cepacia complex</taxon>
    </lineage>
</organism>
<dbReference type="PROSITE" id="PS50977">
    <property type="entry name" value="HTH_TETR_2"/>
    <property type="match status" value="1"/>
</dbReference>
<keyword evidence="1 2" id="KW-0238">DNA-binding</keyword>
<evidence type="ECO:0000256" key="2">
    <source>
        <dbReference type="PROSITE-ProRule" id="PRU00335"/>
    </source>
</evidence>
<feature type="domain" description="HTH tetR-type" evidence="4">
    <location>
        <begin position="37"/>
        <end position="97"/>
    </location>
</feature>
<evidence type="ECO:0000256" key="3">
    <source>
        <dbReference type="SAM" id="MobiDB-lite"/>
    </source>
</evidence>
<proteinExistence type="predicted"/>
<dbReference type="PANTHER" id="PTHR30055:SF200">
    <property type="entry name" value="HTH-TYPE TRANSCRIPTIONAL REPRESSOR BDCR"/>
    <property type="match status" value="1"/>
</dbReference>
<sequence length="229" mass="25659">MEIDASSGEARLRLDSGESSQTKLSRTGSRRNRVAARDARKAILEAAMELYYSEEFGSVSMERVAERAMLHKMTIYRTFGSLDELVQASIVFICARERAAWQQAVGRFPESAVLQLRELFVDLSSRVSEGCNHGRCLQRLARHFPDATHPARVSIVEHRHEFQVLLLTLATQTGSRAPTDFVDTMTLLWDGVAASLGVAEESLRLAYVLPDLIDRLLSSYVGIEKCELR</sequence>
<dbReference type="Pfam" id="PF00440">
    <property type="entry name" value="TetR_N"/>
    <property type="match status" value="1"/>
</dbReference>
<feature type="region of interest" description="Disordered" evidence="3">
    <location>
        <begin position="1"/>
        <end position="32"/>
    </location>
</feature>
<dbReference type="PANTHER" id="PTHR30055">
    <property type="entry name" value="HTH-TYPE TRANSCRIPTIONAL REGULATOR RUTR"/>
    <property type="match status" value="1"/>
</dbReference>
<reference evidence="5 6" key="1">
    <citation type="submission" date="2019-09" db="EMBL/GenBank/DDBJ databases">
        <authorList>
            <person name="Depoorter E."/>
        </authorList>
    </citation>
    <scope>NUCLEOTIDE SEQUENCE [LARGE SCALE GENOMIC DNA]</scope>
    <source>
        <strain evidence="5">LMG 6863</strain>
    </source>
</reference>
<accession>A0A6P2HKI4</accession>
<dbReference type="AlphaFoldDB" id="A0A6P2HKI4"/>
<feature type="compositionally biased region" description="Polar residues" evidence="3">
    <location>
        <begin position="17"/>
        <end position="27"/>
    </location>
</feature>
<gene>
    <name evidence="5" type="ORF">BLA6863_00694</name>
</gene>
<dbReference type="Proteomes" id="UP000494170">
    <property type="component" value="Unassembled WGS sequence"/>
</dbReference>